<dbReference type="AlphaFoldDB" id="A0A699ZFF0"/>
<dbReference type="Proteomes" id="UP000485058">
    <property type="component" value="Unassembled WGS sequence"/>
</dbReference>
<comment type="caution">
    <text evidence="1">The sequence shown here is derived from an EMBL/GenBank/DDBJ whole genome shotgun (WGS) entry which is preliminary data.</text>
</comment>
<sequence length="201" mass="21643">MGACCAPQNRAAADSVEADVAVYASSKTPENKVLDDAKGTEPIAEPEGADPYKGLPIGVALDGHALQVHMQGAPKPPCEEERLATVKVLGDLEYPESSELASILKVIRNIFKSPLAMISLFGDNRIFAFQTDGCFERGDTPPRFMFCSWQMATPNAQVTFAVICPGLYADARGLLPRNCLHLAAGLWGCLVDCQHYMALVD</sequence>
<proteinExistence type="predicted"/>
<evidence type="ECO:0000313" key="1">
    <source>
        <dbReference type="EMBL" id="GFH20010.1"/>
    </source>
</evidence>
<evidence type="ECO:0000313" key="2">
    <source>
        <dbReference type="Proteomes" id="UP000485058"/>
    </source>
</evidence>
<name>A0A699ZFF0_HAELA</name>
<dbReference type="EMBL" id="BLLF01001557">
    <property type="protein sequence ID" value="GFH20010.1"/>
    <property type="molecule type" value="Genomic_DNA"/>
</dbReference>
<reference evidence="1 2" key="1">
    <citation type="submission" date="2020-02" db="EMBL/GenBank/DDBJ databases">
        <title>Draft genome sequence of Haematococcus lacustris strain NIES-144.</title>
        <authorList>
            <person name="Morimoto D."/>
            <person name="Nakagawa S."/>
            <person name="Yoshida T."/>
            <person name="Sawayama S."/>
        </authorList>
    </citation>
    <scope>NUCLEOTIDE SEQUENCE [LARGE SCALE GENOMIC DNA]</scope>
    <source>
        <strain evidence="1 2">NIES-144</strain>
    </source>
</reference>
<keyword evidence="1" id="KW-0418">Kinase</keyword>
<accession>A0A699ZFF0</accession>
<protein>
    <submittedName>
        <fullName evidence="1">Protein kinase domain-containing protein</fullName>
    </submittedName>
</protein>
<gene>
    <name evidence="1" type="ORF">HaLaN_17056</name>
</gene>
<keyword evidence="2" id="KW-1185">Reference proteome</keyword>
<dbReference type="GO" id="GO:0016301">
    <property type="term" value="F:kinase activity"/>
    <property type="evidence" value="ECO:0007669"/>
    <property type="project" value="UniProtKB-KW"/>
</dbReference>
<organism evidence="1 2">
    <name type="scientific">Haematococcus lacustris</name>
    <name type="common">Green alga</name>
    <name type="synonym">Haematococcus pluvialis</name>
    <dbReference type="NCBI Taxonomy" id="44745"/>
    <lineage>
        <taxon>Eukaryota</taxon>
        <taxon>Viridiplantae</taxon>
        <taxon>Chlorophyta</taxon>
        <taxon>core chlorophytes</taxon>
        <taxon>Chlorophyceae</taxon>
        <taxon>CS clade</taxon>
        <taxon>Chlamydomonadales</taxon>
        <taxon>Haematococcaceae</taxon>
        <taxon>Haematococcus</taxon>
    </lineage>
</organism>
<keyword evidence="1" id="KW-0808">Transferase</keyword>